<reference evidence="8 9" key="1">
    <citation type="submission" date="2017-05" db="EMBL/GenBank/DDBJ databases">
        <authorList>
            <person name="Song R."/>
            <person name="Chenine A.L."/>
            <person name="Ruprecht R.M."/>
        </authorList>
    </citation>
    <scope>NUCLEOTIDE SEQUENCE [LARGE SCALE GENOMIC DNA]</scope>
    <source>
        <strain evidence="8 9">CECT 8663</strain>
    </source>
</reference>
<dbReference type="InterPro" id="IPR051310">
    <property type="entry name" value="MCP_chemotaxis"/>
</dbReference>
<dbReference type="GO" id="GO:0007165">
    <property type="term" value="P:signal transduction"/>
    <property type="evidence" value="ECO:0007669"/>
    <property type="project" value="UniProtKB-KW"/>
</dbReference>
<dbReference type="AlphaFoldDB" id="A0A238K6F3"/>
<keyword evidence="5" id="KW-0472">Membrane</keyword>
<dbReference type="InterPro" id="IPR003660">
    <property type="entry name" value="HAMP_dom"/>
</dbReference>
<evidence type="ECO:0000313" key="9">
    <source>
        <dbReference type="Proteomes" id="UP000220836"/>
    </source>
</evidence>
<feature type="domain" description="HAMP" evidence="7">
    <location>
        <begin position="274"/>
        <end position="320"/>
    </location>
</feature>
<dbReference type="PANTHER" id="PTHR43531">
    <property type="entry name" value="PROTEIN ICFG"/>
    <property type="match status" value="1"/>
</dbReference>
<dbReference type="GO" id="GO:0016020">
    <property type="term" value="C:membrane"/>
    <property type="evidence" value="ECO:0007669"/>
    <property type="project" value="InterPro"/>
</dbReference>
<name>A0A238K6F3_9RHOB</name>
<evidence type="ECO:0000259" key="7">
    <source>
        <dbReference type="PROSITE" id="PS50885"/>
    </source>
</evidence>
<keyword evidence="1" id="KW-0145">Chemotaxis</keyword>
<dbReference type="SMART" id="SM00283">
    <property type="entry name" value="MA"/>
    <property type="match status" value="1"/>
</dbReference>
<evidence type="ECO:0000256" key="4">
    <source>
        <dbReference type="SAM" id="Coils"/>
    </source>
</evidence>
<keyword evidence="8" id="KW-0675">Receptor</keyword>
<keyword evidence="5" id="KW-1133">Transmembrane helix</keyword>
<feature type="domain" description="Methyl-accepting transducer" evidence="6">
    <location>
        <begin position="325"/>
        <end position="554"/>
    </location>
</feature>
<dbReference type="InterPro" id="IPR004089">
    <property type="entry name" value="MCPsignal_dom"/>
</dbReference>
<feature type="transmembrane region" description="Helical" evidence="5">
    <location>
        <begin position="191"/>
        <end position="208"/>
    </location>
</feature>
<proteinExistence type="inferred from homology"/>
<dbReference type="OrthoDB" id="369026at2"/>
<dbReference type="PROSITE" id="PS50111">
    <property type="entry name" value="CHEMOTAXIS_TRANSDUC_2"/>
    <property type="match status" value="1"/>
</dbReference>
<keyword evidence="3" id="KW-0807">Transducer</keyword>
<dbReference type="SUPFAM" id="SSF58104">
    <property type="entry name" value="Methyl-accepting chemotaxis protein (MCP) signaling domain"/>
    <property type="match status" value="1"/>
</dbReference>
<protein>
    <submittedName>
        <fullName evidence="8">Aerotaxis receptor</fullName>
    </submittedName>
</protein>
<evidence type="ECO:0000256" key="5">
    <source>
        <dbReference type="SAM" id="Phobius"/>
    </source>
</evidence>
<dbReference type="Gene3D" id="1.10.287.950">
    <property type="entry name" value="Methyl-accepting chemotaxis protein"/>
    <property type="match status" value="1"/>
</dbReference>
<dbReference type="Proteomes" id="UP000220836">
    <property type="component" value="Unassembled WGS sequence"/>
</dbReference>
<keyword evidence="4" id="KW-0175">Coiled coil</keyword>
<evidence type="ECO:0000256" key="1">
    <source>
        <dbReference type="ARBA" id="ARBA00022500"/>
    </source>
</evidence>
<evidence type="ECO:0000256" key="2">
    <source>
        <dbReference type="ARBA" id="ARBA00029447"/>
    </source>
</evidence>
<feature type="transmembrane region" description="Helical" evidence="5">
    <location>
        <begin position="107"/>
        <end position="127"/>
    </location>
</feature>
<feature type="transmembrane region" description="Helical" evidence="5">
    <location>
        <begin position="214"/>
        <end position="233"/>
    </location>
</feature>
<dbReference type="PANTHER" id="PTHR43531:SF11">
    <property type="entry name" value="METHYL-ACCEPTING CHEMOTAXIS PROTEIN 3"/>
    <property type="match status" value="1"/>
</dbReference>
<gene>
    <name evidence="8" type="primary">aer_2</name>
    <name evidence="8" type="ORF">PEV8663_01340</name>
</gene>
<dbReference type="Pfam" id="PF00015">
    <property type="entry name" value="MCPsignal"/>
    <property type="match status" value="1"/>
</dbReference>
<sequence>MAAIEGSFLAALKAAKRNWCSDEWGYKDLHRLIWNGISPKNGLVRRLRTKSIWSLYRQGVGEMESSLMSVLLRVSERLQAWDLPLMTSLFLVPITLFSAAFAGSSLAVAAVGSLGMAAAAVLSHRLAPKFSDYIKTASVLGQTMLITALFEGHAWQTDTHVLYFAFLALVSTMGRIPVLFWASSLTIAHQMVLATVAPSLLFPSAGLVENLTRSGFHSGVVLIEAFILAIAIAQRTADARKIEIKSKELEAETRLTADAHKDAQEAHEKARSVIAALRNTLTQLAGRNLTCHIQDGFPEEYDVLREDFNIAVETLREAFSRADGVADELALDAMQLVKAVHSMSQLTDAQAGSLTDMNTTATELKAALAKTAEQASHAAMSAGEVRSSAMQGGEVTQNAIEAMQMIESSSREISQIVDLIDDVSFQTNLLALNAGVEAARAGEAGKGFAVVAAEVRQLAQSTSEAASGIKRLITKSSDQVSSGAELVNAAGRHLEQIEGKIAEMDGLASSISDQNHQQAEALARLHGMVEKADTETKKTVEMGGQLGAMSRRLTMASKKLSEDLAAFSLTDEDLLDGAKAA</sequence>
<accession>A0A238K6F3</accession>
<feature type="transmembrane region" description="Helical" evidence="5">
    <location>
        <begin position="161"/>
        <end position="182"/>
    </location>
</feature>
<evidence type="ECO:0000259" key="6">
    <source>
        <dbReference type="PROSITE" id="PS50111"/>
    </source>
</evidence>
<dbReference type="EMBL" id="FXYH01000004">
    <property type="protein sequence ID" value="SMX38478.1"/>
    <property type="molecule type" value="Genomic_DNA"/>
</dbReference>
<evidence type="ECO:0000256" key="3">
    <source>
        <dbReference type="PROSITE-ProRule" id="PRU00284"/>
    </source>
</evidence>
<keyword evidence="5" id="KW-0812">Transmembrane</keyword>
<organism evidence="8 9">
    <name type="scientific">Pelagimonas varians</name>
    <dbReference type="NCBI Taxonomy" id="696760"/>
    <lineage>
        <taxon>Bacteria</taxon>
        <taxon>Pseudomonadati</taxon>
        <taxon>Pseudomonadota</taxon>
        <taxon>Alphaproteobacteria</taxon>
        <taxon>Rhodobacterales</taxon>
        <taxon>Roseobacteraceae</taxon>
        <taxon>Pelagimonas</taxon>
    </lineage>
</organism>
<feature type="coiled-coil region" evidence="4">
    <location>
        <begin position="232"/>
        <end position="280"/>
    </location>
</feature>
<comment type="similarity">
    <text evidence="2">Belongs to the methyl-accepting chemotaxis (MCP) protein family.</text>
</comment>
<dbReference type="PROSITE" id="PS50885">
    <property type="entry name" value="HAMP"/>
    <property type="match status" value="1"/>
</dbReference>
<dbReference type="GO" id="GO:0006935">
    <property type="term" value="P:chemotaxis"/>
    <property type="evidence" value="ECO:0007669"/>
    <property type="project" value="UniProtKB-KW"/>
</dbReference>
<keyword evidence="9" id="KW-1185">Reference proteome</keyword>
<evidence type="ECO:0000313" key="8">
    <source>
        <dbReference type="EMBL" id="SMX38478.1"/>
    </source>
</evidence>